<organism evidence="8">
    <name type="scientific">Naegleria gruberi</name>
    <name type="common">Amoeba</name>
    <dbReference type="NCBI Taxonomy" id="5762"/>
    <lineage>
        <taxon>Eukaryota</taxon>
        <taxon>Discoba</taxon>
        <taxon>Heterolobosea</taxon>
        <taxon>Tetramitia</taxon>
        <taxon>Eutetramitia</taxon>
        <taxon>Vahlkampfiidae</taxon>
        <taxon>Naegleria</taxon>
    </lineage>
</organism>
<dbReference type="PANTHER" id="PTHR13137:SF6">
    <property type="entry name" value="SUCCINATE DEHYDROGENASE ASSEMBLY FACTOR 3, MITOCHONDRIAL"/>
    <property type="match status" value="1"/>
</dbReference>
<sequence>MPPLKNIPYFTKFTSDLPSLPFRTMEWKYTCLSLYRNILRQHKYKLVPQQRFLGDAYVKNEFKLNKTGDENYARSFVEEWAYYYRVLEESPSPDRIGKDISEDDFNTLSKEQQEQFYQLKEETEKVKDYLKEQAKPNWKDAELTRE</sequence>
<dbReference type="GO" id="GO:0006105">
    <property type="term" value="P:succinate metabolic process"/>
    <property type="evidence" value="ECO:0007669"/>
    <property type="project" value="TreeGrafter"/>
</dbReference>
<evidence type="ECO:0000313" key="7">
    <source>
        <dbReference type="EMBL" id="EFC46248.1"/>
    </source>
</evidence>
<dbReference type="InParanoid" id="D2VA52"/>
<dbReference type="GeneID" id="8859365"/>
<dbReference type="VEuPathDB" id="AmoebaDB:NAEGRDRAFT_65741"/>
<keyword evidence="4 6" id="KW-0496">Mitochondrion</keyword>
<evidence type="ECO:0000256" key="3">
    <source>
        <dbReference type="ARBA" id="ARBA00022946"/>
    </source>
</evidence>
<dbReference type="GO" id="GO:0005758">
    <property type="term" value="C:mitochondrial intermembrane space"/>
    <property type="evidence" value="ECO:0007669"/>
    <property type="project" value="TreeGrafter"/>
</dbReference>
<comment type="function">
    <text evidence="6">Plays an essential role in the assembly of succinate dehydrogenase (SDH), an enzyme complex (also referred to as respiratory complex II) that is a component of both the tricarboxylic acid (TCA) cycle and the mitochondrial electron transport chain, and which couples the oxidation of succinate to fumarate with the reduction of ubiquinone (coenzyme Q) to ubiquinol. Promotes maturation of the iron-sulfur protein subunit of the SDH catalytic dimer, protecting it from the deleterious effects of oxidants. May act together with SDHAF1.</text>
</comment>
<dbReference type="Proteomes" id="UP000006671">
    <property type="component" value="Unassembled WGS sequence"/>
</dbReference>
<dbReference type="CDD" id="cd20270">
    <property type="entry name" value="Complex1_LYR_SDHAF3_LYRM10"/>
    <property type="match status" value="1"/>
</dbReference>
<dbReference type="FunCoup" id="D2VA52">
    <property type="interactions" value="56"/>
</dbReference>
<evidence type="ECO:0000256" key="5">
    <source>
        <dbReference type="ARBA" id="ARBA00023186"/>
    </source>
</evidence>
<dbReference type="OrthoDB" id="278329at2759"/>
<comment type="subunit">
    <text evidence="6">Interacts with the iron-sulfur protein subunit within the SDH catalytic dimer.</text>
</comment>
<dbReference type="GO" id="GO:0034553">
    <property type="term" value="P:mitochondrial respiratory chain complex II assembly"/>
    <property type="evidence" value="ECO:0007669"/>
    <property type="project" value="UniProtKB-UniRule"/>
</dbReference>
<comment type="subcellular location">
    <subcellularLocation>
        <location evidence="1 6">Mitochondrion matrix</location>
    </subcellularLocation>
</comment>
<evidence type="ECO:0000256" key="1">
    <source>
        <dbReference type="ARBA" id="ARBA00004305"/>
    </source>
</evidence>
<evidence type="ECO:0000256" key="4">
    <source>
        <dbReference type="ARBA" id="ARBA00023128"/>
    </source>
</evidence>
<dbReference type="GO" id="GO:0005759">
    <property type="term" value="C:mitochondrial matrix"/>
    <property type="evidence" value="ECO:0007669"/>
    <property type="project" value="UniProtKB-SubCell"/>
</dbReference>
<comment type="similarity">
    <text evidence="2 6">Belongs to the complex I LYR family. SDHAF3 subfamily.</text>
</comment>
<dbReference type="InterPro" id="IPR008381">
    <property type="entry name" value="SDHAF3/Sdh7"/>
</dbReference>
<dbReference type="RefSeq" id="XP_002678992.1">
    <property type="nucleotide sequence ID" value="XM_002678946.1"/>
</dbReference>
<protein>
    <recommendedName>
        <fullName evidence="6">Succinate dehydrogenase assembly factor 3</fullName>
        <shortName evidence="6">SDH assembly factor 3</shortName>
        <shortName evidence="6">SDHAF3</shortName>
    </recommendedName>
</protein>
<dbReference type="Pfam" id="PF13233">
    <property type="entry name" value="Complex1_LYR_2"/>
    <property type="match status" value="1"/>
</dbReference>
<dbReference type="STRING" id="5762.D2VA52"/>
<dbReference type="eggNOG" id="KOG4100">
    <property type="taxonomic scope" value="Eukaryota"/>
</dbReference>
<keyword evidence="8" id="KW-1185">Reference proteome</keyword>
<dbReference type="EMBL" id="GG738859">
    <property type="protein sequence ID" value="EFC46248.1"/>
    <property type="molecule type" value="Genomic_DNA"/>
</dbReference>
<evidence type="ECO:0000256" key="6">
    <source>
        <dbReference type="RuleBase" id="RU368039"/>
    </source>
</evidence>
<evidence type="ECO:0000313" key="8">
    <source>
        <dbReference type="Proteomes" id="UP000006671"/>
    </source>
</evidence>
<dbReference type="OMA" id="WAIYIEE"/>
<keyword evidence="3" id="KW-0809">Transit peptide</keyword>
<name>D2VA52_NAEGR</name>
<keyword evidence="5 6" id="KW-0143">Chaperone</keyword>
<gene>
    <name evidence="7" type="ORF">NAEGRDRAFT_65741</name>
</gene>
<evidence type="ECO:0000256" key="2">
    <source>
        <dbReference type="ARBA" id="ARBA00006020"/>
    </source>
</evidence>
<dbReference type="PANTHER" id="PTHR13137">
    <property type="entry name" value="DC11 ACN9 HOMOLOG"/>
    <property type="match status" value="1"/>
</dbReference>
<proteinExistence type="inferred from homology"/>
<reference evidence="7 8" key="1">
    <citation type="journal article" date="2010" name="Cell">
        <title>The genome of Naegleria gruberi illuminates early eukaryotic versatility.</title>
        <authorList>
            <person name="Fritz-Laylin L.K."/>
            <person name="Prochnik S.E."/>
            <person name="Ginger M.L."/>
            <person name="Dacks J.B."/>
            <person name="Carpenter M.L."/>
            <person name="Field M.C."/>
            <person name="Kuo A."/>
            <person name="Paredez A."/>
            <person name="Chapman J."/>
            <person name="Pham J."/>
            <person name="Shu S."/>
            <person name="Neupane R."/>
            <person name="Cipriano M."/>
            <person name="Mancuso J."/>
            <person name="Tu H."/>
            <person name="Salamov A."/>
            <person name="Lindquist E."/>
            <person name="Shapiro H."/>
            <person name="Lucas S."/>
            <person name="Grigoriev I.V."/>
            <person name="Cande W.Z."/>
            <person name="Fulton C."/>
            <person name="Rokhsar D.S."/>
            <person name="Dawson S.C."/>
        </authorList>
    </citation>
    <scope>NUCLEOTIDE SEQUENCE [LARGE SCALE GENOMIC DNA]</scope>
    <source>
        <strain evidence="7 8">NEG-M</strain>
    </source>
</reference>
<accession>D2VA52</accession>
<dbReference type="AlphaFoldDB" id="D2VA52"/>
<dbReference type="KEGG" id="ngr:NAEGRDRAFT_65741"/>